<keyword evidence="2" id="KW-1185">Reference proteome</keyword>
<sequence length="76" mass="8342">MVGPGLPPRVDVLGLNPGHNKKESVVSPVTRTLPKSICAQDSQIRANPKPPSQTDSLVLCRKRHPWFLTLRFADTA</sequence>
<gene>
    <name evidence="1" type="ORF">L1987_31369</name>
</gene>
<evidence type="ECO:0000313" key="1">
    <source>
        <dbReference type="EMBL" id="KAI3803220.1"/>
    </source>
</evidence>
<evidence type="ECO:0000313" key="2">
    <source>
        <dbReference type="Proteomes" id="UP001056120"/>
    </source>
</evidence>
<reference evidence="2" key="1">
    <citation type="journal article" date="2022" name="Mol. Ecol. Resour.">
        <title>The genomes of chicory, endive, great burdock and yacon provide insights into Asteraceae palaeo-polyploidization history and plant inulin production.</title>
        <authorList>
            <person name="Fan W."/>
            <person name="Wang S."/>
            <person name="Wang H."/>
            <person name="Wang A."/>
            <person name="Jiang F."/>
            <person name="Liu H."/>
            <person name="Zhao H."/>
            <person name="Xu D."/>
            <person name="Zhang Y."/>
        </authorList>
    </citation>
    <scope>NUCLEOTIDE SEQUENCE [LARGE SCALE GENOMIC DNA]</scope>
    <source>
        <strain evidence="2">cv. Yunnan</strain>
    </source>
</reference>
<comment type="caution">
    <text evidence="1">The sequence shown here is derived from an EMBL/GenBank/DDBJ whole genome shotgun (WGS) entry which is preliminary data.</text>
</comment>
<dbReference type="Proteomes" id="UP001056120">
    <property type="component" value="Linkage Group LG10"/>
</dbReference>
<dbReference type="EMBL" id="CM042027">
    <property type="protein sequence ID" value="KAI3803220.1"/>
    <property type="molecule type" value="Genomic_DNA"/>
</dbReference>
<accession>A0ACB9I5F4</accession>
<protein>
    <submittedName>
        <fullName evidence="1">Uncharacterized protein</fullName>
    </submittedName>
</protein>
<proteinExistence type="predicted"/>
<organism evidence="1 2">
    <name type="scientific">Smallanthus sonchifolius</name>
    <dbReference type="NCBI Taxonomy" id="185202"/>
    <lineage>
        <taxon>Eukaryota</taxon>
        <taxon>Viridiplantae</taxon>
        <taxon>Streptophyta</taxon>
        <taxon>Embryophyta</taxon>
        <taxon>Tracheophyta</taxon>
        <taxon>Spermatophyta</taxon>
        <taxon>Magnoliopsida</taxon>
        <taxon>eudicotyledons</taxon>
        <taxon>Gunneridae</taxon>
        <taxon>Pentapetalae</taxon>
        <taxon>asterids</taxon>
        <taxon>campanulids</taxon>
        <taxon>Asterales</taxon>
        <taxon>Asteraceae</taxon>
        <taxon>Asteroideae</taxon>
        <taxon>Heliantheae alliance</taxon>
        <taxon>Millerieae</taxon>
        <taxon>Smallanthus</taxon>
    </lineage>
</organism>
<name>A0ACB9I5F4_9ASTR</name>
<reference evidence="1 2" key="2">
    <citation type="journal article" date="2022" name="Mol. Ecol. Resour.">
        <title>The genomes of chicory, endive, great burdock and yacon provide insights into Asteraceae paleo-polyploidization history and plant inulin production.</title>
        <authorList>
            <person name="Fan W."/>
            <person name="Wang S."/>
            <person name="Wang H."/>
            <person name="Wang A."/>
            <person name="Jiang F."/>
            <person name="Liu H."/>
            <person name="Zhao H."/>
            <person name="Xu D."/>
            <person name="Zhang Y."/>
        </authorList>
    </citation>
    <scope>NUCLEOTIDE SEQUENCE [LARGE SCALE GENOMIC DNA]</scope>
    <source>
        <strain evidence="2">cv. Yunnan</strain>
        <tissue evidence="1">Leaves</tissue>
    </source>
</reference>